<comment type="caution">
    <text evidence="12">The sequence shown here is derived from an EMBL/GenBank/DDBJ whole genome shotgun (WGS) entry which is preliminary data.</text>
</comment>
<name>A0ABR7UQ54_9FLAO</name>
<feature type="domain" description="NqrA N-terminal barrel-sandwich hybrid" evidence="9">
    <location>
        <begin position="5"/>
        <end position="97"/>
    </location>
</feature>
<proteinExistence type="inferred from homology"/>
<evidence type="ECO:0000256" key="3">
    <source>
        <dbReference type="ARBA" id="ARBA00023027"/>
    </source>
</evidence>
<keyword evidence="2 8" id="KW-1278">Translocase</keyword>
<keyword evidence="5 8" id="KW-0406">Ion transport</keyword>
<reference evidence="12 13" key="1">
    <citation type="journal article" date="2020" name="Microbiol. Res.">
        <title>Flavobacterium pokkalii sp. nov., a novel plant growth promoting native rhizobacteria isolated from pokkali rice grown in coastal saline affected agricultural regions of southern India, Kerala.</title>
        <authorList>
            <person name="Menon R.R."/>
            <person name="Kumari S."/>
            <person name="Viver T."/>
            <person name="Rameshkumar N."/>
        </authorList>
    </citation>
    <scope>NUCLEOTIDE SEQUENCE [LARGE SCALE GENOMIC DNA]</scope>
    <source>
        <strain evidence="12 13">L1I52</strain>
    </source>
</reference>
<evidence type="ECO:0000259" key="11">
    <source>
        <dbReference type="Pfam" id="PF24836"/>
    </source>
</evidence>
<gene>
    <name evidence="8" type="primary">nqrA</name>
    <name evidence="12" type="ORF">B6A10_06970</name>
</gene>
<dbReference type="InterPro" id="IPR008703">
    <property type="entry name" value="NqrA"/>
</dbReference>
<feature type="domain" description="NqrA second alpha/beta" evidence="11">
    <location>
        <begin position="115"/>
        <end position="258"/>
    </location>
</feature>
<comment type="function">
    <text evidence="8">NQR complex catalyzes the reduction of ubiquinone-1 to ubiquinol by two successive reactions, coupled with the transport of Na(+) ions from the cytoplasm to the periplasm. NqrA to NqrE are probably involved in the second step, the conversion of ubisemiquinone to ubiquinol.</text>
</comment>
<keyword evidence="3 8" id="KW-0520">NAD</keyword>
<evidence type="ECO:0000313" key="13">
    <source>
        <dbReference type="Proteomes" id="UP000661715"/>
    </source>
</evidence>
<evidence type="ECO:0000259" key="10">
    <source>
        <dbReference type="Pfam" id="PF11973"/>
    </source>
</evidence>
<dbReference type="NCBIfam" id="TIGR01936">
    <property type="entry name" value="nqrA"/>
    <property type="match status" value="1"/>
</dbReference>
<evidence type="ECO:0000256" key="1">
    <source>
        <dbReference type="ARBA" id="ARBA00022448"/>
    </source>
</evidence>
<evidence type="ECO:0000313" key="12">
    <source>
        <dbReference type="EMBL" id="MBD0724915.1"/>
    </source>
</evidence>
<organism evidence="12 13">
    <name type="scientific">Flavobacterium pokkalii</name>
    <dbReference type="NCBI Taxonomy" id="1940408"/>
    <lineage>
        <taxon>Bacteria</taxon>
        <taxon>Pseudomonadati</taxon>
        <taxon>Bacteroidota</taxon>
        <taxon>Flavobacteriia</taxon>
        <taxon>Flavobacteriales</taxon>
        <taxon>Flavobacteriaceae</taxon>
        <taxon>Flavobacterium</taxon>
    </lineage>
</organism>
<keyword evidence="6 8" id="KW-0830">Ubiquinone</keyword>
<dbReference type="Pfam" id="PF05896">
    <property type="entry name" value="NQRA_N"/>
    <property type="match status" value="1"/>
</dbReference>
<comment type="catalytic activity">
    <reaction evidence="8">
        <text>a ubiquinone + n Na(+)(in) + NADH + H(+) = a ubiquinol + n Na(+)(out) + NAD(+)</text>
        <dbReference type="Rhea" id="RHEA:47748"/>
        <dbReference type="Rhea" id="RHEA-COMP:9565"/>
        <dbReference type="Rhea" id="RHEA-COMP:9566"/>
        <dbReference type="ChEBI" id="CHEBI:15378"/>
        <dbReference type="ChEBI" id="CHEBI:16389"/>
        <dbReference type="ChEBI" id="CHEBI:17976"/>
        <dbReference type="ChEBI" id="CHEBI:29101"/>
        <dbReference type="ChEBI" id="CHEBI:57540"/>
        <dbReference type="ChEBI" id="CHEBI:57945"/>
        <dbReference type="EC" id="7.2.1.1"/>
    </reaction>
</comment>
<sequence>MSEYIKIKQGLNLQLMGEATKNVVMIPIPETFAIKPDDFISLSPKLLVKEGETLLSGSPLFYDKNNEKVQISSPVSGEVIEIRRGNKRAITEIRILADRTIKYLQFEKSNPNLLNKDAIIEKLLLSGIWPFIRQRPYGIIANPTDVPKSIFISAFDTNPLAPDYDFILANQKINFQTGLDALNKLTSGKIHLNIKANATISTTFIQAQNVQINKIAGPHPAGNIGTQIHHIDPINKGDIVWYINPQDVIIIGKLFNDGIFDAHRTIAVTGSQIKNPKYYSIPIGTAIKNLINDAGLKNGENRIISGSVLSGYQIPDNGYLGFYDSQITVIPEGNHFEFMGWLAPGFNKFSISRTFFSWLTPDKKHLLTTNTHGEERPFVMTGQYEKVFPMDIYPVQLLKSILIEDIDMMEKLGIYEVVEEDFALCELVCTSKIKSQEIIRQGLAMMRKEFG</sequence>
<dbReference type="Proteomes" id="UP000661715">
    <property type="component" value="Unassembled WGS sequence"/>
</dbReference>
<dbReference type="EMBL" id="NASZ01000007">
    <property type="protein sequence ID" value="MBD0724915.1"/>
    <property type="molecule type" value="Genomic_DNA"/>
</dbReference>
<dbReference type="InterPro" id="IPR056147">
    <property type="entry name" value="NQRA_N"/>
</dbReference>
<comment type="subunit">
    <text evidence="8">Composed of six subunits; NqrA, NqrB, NqrC, NqrD, NqrE and NqrF.</text>
</comment>
<dbReference type="NCBIfam" id="NF003761">
    <property type="entry name" value="PRK05352.1-4"/>
    <property type="match status" value="1"/>
</dbReference>
<evidence type="ECO:0000256" key="4">
    <source>
        <dbReference type="ARBA" id="ARBA00023053"/>
    </source>
</evidence>
<dbReference type="HAMAP" id="MF_00425">
    <property type="entry name" value="NqrA"/>
    <property type="match status" value="1"/>
</dbReference>
<dbReference type="Pfam" id="PF11973">
    <property type="entry name" value="NQRA_SLBB"/>
    <property type="match status" value="1"/>
</dbReference>
<keyword evidence="13" id="KW-1185">Reference proteome</keyword>
<evidence type="ECO:0000256" key="5">
    <source>
        <dbReference type="ARBA" id="ARBA00023065"/>
    </source>
</evidence>
<protein>
    <recommendedName>
        <fullName evidence="8">Na(+)-translocating NADH-quinone reductase subunit A</fullName>
        <shortName evidence="8">Na(+)-NQR subunit A</shortName>
        <shortName evidence="8">Na(+)-translocating NQR subunit A</shortName>
        <ecNumber evidence="8">7.2.1.1</ecNumber>
    </recommendedName>
    <alternativeName>
        <fullName evidence="8">NQR complex subunit A</fullName>
    </alternativeName>
    <alternativeName>
        <fullName evidence="8">NQR-1 subunit A</fullName>
    </alternativeName>
</protein>
<feature type="domain" description="Na(+)-translocating NADH-quinone reductase subunit A C-terminal" evidence="10">
    <location>
        <begin position="265"/>
        <end position="313"/>
    </location>
</feature>
<dbReference type="EC" id="7.2.1.1" evidence="8"/>
<evidence type="ECO:0000256" key="7">
    <source>
        <dbReference type="ARBA" id="ARBA00023201"/>
    </source>
</evidence>
<keyword evidence="4 8" id="KW-0915">Sodium</keyword>
<evidence type="ECO:0000256" key="6">
    <source>
        <dbReference type="ARBA" id="ARBA00023075"/>
    </source>
</evidence>
<keyword evidence="1 8" id="KW-0813">Transport</keyword>
<accession>A0ABR7UQ54</accession>
<evidence type="ECO:0000256" key="2">
    <source>
        <dbReference type="ARBA" id="ARBA00022967"/>
    </source>
</evidence>
<dbReference type="InterPro" id="IPR022615">
    <property type="entry name" value="NqrA_C_domain"/>
</dbReference>
<dbReference type="PANTHER" id="PTHR37839:SF1">
    <property type="entry name" value="NA(+)-TRANSLOCATING NADH-QUINONE REDUCTASE SUBUNIT A"/>
    <property type="match status" value="1"/>
</dbReference>
<dbReference type="InterPro" id="IPR056148">
    <property type="entry name" value="NQRA_2nd"/>
</dbReference>
<dbReference type="PANTHER" id="PTHR37839">
    <property type="entry name" value="NA(+)-TRANSLOCATING NADH-QUINONE REDUCTASE SUBUNIT A"/>
    <property type="match status" value="1"/>
</dbReference>
<dbReference type="RefSeq" id="WP_188220281.1">
    <property type="nucleotide sequence ID" value="NZ_NASZ01000007.1"/>
</dbReference>
<keyword evidence="7 8" id="KW-0739">Sodium transport</keyword>
<comment type="similarity">
    <text evidence="8">Belongs to the NqrA family.</text>
</comment>
<evidence type="ECO:0000256" key="8">
    <source>
        <dbReference type="HAMAP-Rule" id="MF_00425"/>
    </source>
</evidence>
<evidence type="ECO:0000259" key="9">
    <source>
        <dbReference type="Pfam" id="PF05896"/>
    </source>
</evidence>
<dbReference type="Pfam" id="PF24836">
    <property type="entry name" value="NQRA_2nd"/>
    <property type="match status" value="1"/>
</dbReference>